<evidence type="ECO:0000256" key="1">
    <source>
        <dbReference type="ARBA" id="ARBA00022741"/>
    </source>
</evidence>
<dbReference type="Proteomes" id="UP000051952">
    <property type="component" value="Unassembled WGS sequence"/>
</dbReference>
<keyword evidence="5" id="KW-0418">Kinase</keyword>
<dbReference type="SMART" id="SM00220">
    <property type="entry name" value="S_TKc"/>
    <property type="match status" value="1"/>
</dbReference>
<dbReference type="CDD" id="cd14008">
    <property type="entry name" value="STKc_LKB1_CaMKK"/>
    <property type="match status" value="1"/>
</dbReference>
<dbReference type="OrthoDB" id="68483at2759"/>
<dbReference type="AlphaFoldDB" id="A0A0S4JV43"/>
<dbReference type="PANTHER" id="PTHR24346">
    <property type="entry name" value="MAP/MICROTUBULE AFFINITY-REGULATING KINASE"/>
    <property type="match status" value="1"/>
</dbReference>
<dbReference type="PANTHER" id="PTHR24346:SF77">
    <property type="entry name" value="SERINE THREONINE PROTEIN KINASE"/>
    <property type="match status" value="1"/>
</dbReference>
<sequence length="616" mass="68607">MELSSLYSPTHRTSVPKLSTSFAVPVENRFPFVELRLKLLDIDEEFFSSSCGDAAAASKAAGRLSGDATTTALLTMYRLLFEFVDAHAPPNVDSETSSRSPNSPRNAKEHGNNESSRSGFLFPHPSDTHHVSRTPSMMSFGGTSMVSLHKPPVQVTTSFQKSLDTESGNKKINEYILLGELGRGAQGKVKLAFDTERNVLRAVKIIRRPPDVDGHGIGKMLASESRKRIEQEIAITKRLRHKNLVSLYEVIDDPEMDKLYLVLQHAGNGPLTKFRGGIFCDRYEEGRCASFARQLSAGLMYLHQHGVVHRDIKPENILRGEGDEVLLADFGVSEMLATDIPTDEEEATEAWTRRRRELRDQGVVVNAGSRGTPAFLAPELIALRNLEAEPEQHSGELIDIWALGVTLFALLCGRLPWVVEDTTLPTDDPDKFRFHTKSYFAAVSHESPMFPPLPQLVRQKTFLKQHYDFEELEQPLPRHWVELIESMLHKDPSERPTIFTLRRKVKLFRSPGTQGLGFRRASIDHSSEADIARAVKEVSVVISDTSTPKHAKEVATEKKTTPTCAPLAVTPLSAIDIAAKTSPPEAAVLVPSPPGELNTSPSFSVRRRRTRQWTEE</sequence>
<feature type="region of interest" description="Disordered" evidence="3">
    <location>
        <begin position="90"/>
        <end position="138"/>
    </location>
</feature>
<evidence type="ECO:0000313" key="5">
    <source>
        <dbReference type="EMBL" id="CUG92447.1"/>
    </source>
</evidence>
<dbReference type="GO" id="GO:0005524">
    <property type="term" value="F:ATP binding"/>
    <property type="evidence" value="ECO:0007669"/>
    <property type="project" value="UniProtKB-KW"/>
</dbReference>
<evidence type="ECO:0000313" key="6">
    <source>
        <dbReference type="Proteomes" id="UP000051952"/>
    </source>
</evidence>
<dbReference type="EMBL" id="CYKH01002042">
    <property type="protein sequence ID" value="CUG92447.1"/>
    <property type="molecule type" value="Genomic_DNA"/>
</dbReference>
<evidence type="ECO:0000256" key="2">
    <source>
        <dbReference type="ARBA" id="ARBA00022840"/>
    </source>
</evidence>
<dbReference type="Pfam" id="PF00069">
    <property type="entry name" value="Pkinase"/>
    <property type="match status" value="1"/>
</dbReference>
<keyword evidence="2" id="KW-0067">ATP-binding</keyword>
<keyword evidence="1" id="KW-0547">Nucleotide-binding</keyword>
<dbReference type="GO" id="GO:0035556">
    <property type="term" value="P:intracellular signal transduction"/>
    <property type="evidence" value="ECO:0007669"/>
    <property type="project" value="TreeGrafter"/>
</dbReference>
<evidence type="ECO:0000259" key="4">
    <source>
        <dbReference type="PROSITE" id="PS50011"/>
    </source>
</evidence>
<evidence type="ECO:0000256" key="3">
    <source>
        <dbReference type="SAM" id="MobiDB-lite"/>
    </source>
</evidence>
<dbReference type="VEuPathDB" id="TriTrypDB:BSAL_37345"/>
<dbReference type="Gene3D" id="3.30.200.20">
    <property type="entry name" value="Phosphorylase Kinase, domain 1"/>
    <property type="match status" value="1"/>
</dbReference>
<gene>
    <name evidence="5" type="ORF">BSAL_37345</name>
</gene>
<dbReference type="GO" id="GO:0004674">
    <property type="term" value="F:protein serine/threonine kinase activity"/>
    <property type="evidence" value="ECO:0007669"/>
    <property type="project" value="TreeGrafter"/>
</dbReference>
<dbReference type="Gene3D" id="1.10.510.10">
    <property type="entry name" value="Transferase(Phosphotransferase) domain 1"/>
    <property type="match status" value="1"/>
</dbReference>
<feature type="compositionally biased region" description="Basic residues" evidence="3">
    <location>
        <begin position="605"/>
        <end position="616"/>
    </location>
</feature>
<name>A0A0S4JV43_BODSA</name>
<proteinExistence type="predicted"/>
<dbReference type="InterPro" id="IPR000719">
    <property type="entry name" value="Prot_kinase_dom"/>
</dbReference>
<dbReference type="InterPro" id="IPR011009">
    <property type="entry name" value="Kinase-like_dom_sf"/>
</dbReference>
<reference evidence="6" key="1">
    <citation type="submission" date="2015-09" db="EMBL/GenBank/DDBJ databases">
        <authorList>
            <consortium name="Pathogen Informatics"/>
        </authorList>
    </citation>
    <scope>NUCLEOTIDE SEQUENCE [LARGE SCALE GENOMIC DNA]</scope>
    <source>
        <strain evidence="6">Lake Konstanz</strain>
    </source>
</reference>
<keyword evidence="5" id="KW-0808">Transferase</keyword>
<feature type="domain" description="Protein kinase" evidence="4">
    <location>
        <begin position="175"/>
        <end position="508"/>
    </location>
</feature>
<organism evidence="5 6">
    <name type="scientific">Bodo saltans</name>
    <name type="common">Flagellated protozoan</name>
    <dbReference type="NCBI Taxonomy" id="75058"/>
    <lineage>
        <taxon>Eukaryota</taxon>
        <taxon>Discoba</taxon>
        <taxon>Euglenozoa</taxon>
        <taxon>Kinetoplastea</taxon>
        <taxon>Metakinetoplastina</taxon>
        <taxon>Eubodonida</taxon>
        <taxon>Bodonidae</taxon>
        <taxon>Bodo</taxon>
    </lineage>
</organism>
<feature type="region of interest" description="Disordered" evidence="3">
    <location>
        <begin position="585"/>
        <end position="616"/>
    </location>
</feature>
<dbReference type="PROSITE" id="PS50011">
    <property type="entry name" value="PROTEIN_KINASE_DOM"/>
    <property type="match status" value="1"/>
</dbReference>
<feature type="compositionally biased region" description="Polar residues" evidence="3">
    <location>
        <begin position="93"/>
        <end position="105"/>
    </location>
</feature>
<dbReference type="GO" id="GO:0005737">
    <property type="term" value="C:cytoplasm"/>
    <property type="evidence" value="ECO:0007669"/>
    <property type="project" value="TreeGrafter"/>
</dbReference>
<keyword evidence="6" id="KW-1185">Reference proteome</keyword>
<dbReference type="SUPFAM" id="SSF56112">
    <property type="entry name" value="Protein kinase-like (PK-like)"/>
    <property type="match status" value="1"/>
</dbReference>
<protein>
    <submittedName>
        <fullName evidence="5">Protein kinase, putative</fullName>
    </submittedName>
</protein>
<accession>A0A0S4JV43</accession>